<dbReference type="InterPro" id="IPR012337">
    <property type="entry name" value="RNaseH-like_sf"/>
</dbReference>
<dbReference type="EMBL" id="CDPU01000020">
    <property type="protein sequence ID" value="CEO50784.1"/>
    <property type="molecule type" value="Genomic_DNA"/>
</dbReference>
<evidence type="ECO:0000259" key="1">
    <source>
        <dbReference type="Pfam" id="PF21762"/>
    </source>
</evidence>
<reference evidence="2" key="1">
    <citation type="submission" date="2015-01" db="EMBL/GenBank/DDBJ databases">
        <authorList>
            <person name="Durling Mikael"/>
        </authorList>
    </citation>
    <scope>NUCLEOTIDE SEQUENCE</scope>
</reference>
<dbReference type="InterPro" id="IPR036397">
    <property type="entry name" value="RNaseH_sf"/>
</dbReference>
<dbReference type="SUPFAM" id="SSF53098">
    <property type="entry name" value="Ribonuclease H-like"/>
    <property type="match status" value="1"/>
</dbReference>
<accession>A0A0B7K0U2</accession>
<evidence type="ECO:0000313" key="2">
    <source>
        <dbReference type="EMBL" id="CEO50784.1"/>
    </source>
</evidence>
<dbReference type="PANTHER" id="PTHR28083:SF1">
    <property type="entry name" value="GOOD FOR FULL DBP5 ACTIVITY PROTEIN 2"/>
    <property type="match status" value="1"/>
</dbReference>
<dbReference type="InterPro" id="IPR040151">
    <property type="entry name" value="Gfd2/YDR514C-like"/>
</dbReference>
<protein>
    <recommendedName>
        <fullName evidence="1">Gfd2/YDR514C-like C-terminal domain-containing protein</fullName>
    </recommendedName>
</protein>
<feature type="domain" description="Gfd2/YDR514C-like C-terminal" evidence="1">
    <location>
        <begin position="41"/>
        <end position="205"/>
    </location>
</feature>
<gene>
    <name evidence="2" type="ORF">BN869_000006842_1</name>
</gene>
<dbReference type="Pfam" id="PF21762">
    <property type="entry name" value="DEDDh_C"/>
    <property type="match status" value="1"/>
</dbReference>
<dbReference type="InterPro" id="IPR048519">
    <property type="entry name" value="Gfd2/YDR514C-like_C"/>
</dbReference>
<sequence length="289" mass="31782">MNPKSLKLRVKNLGVSTKGLHVLRAALGLEGNQPEANRPILLAIDFENTKNFMNGFPHSETGQVGLATLDTRELHTSPPEKLISTNNLISGSSSYTSMVSSNVLFGTTAIIKPAEVLQKIQSLIPSDRDIILVGHGVRVELGILVTLGFTFSPRIASIIDTCGVTGEVLGSPHYSLRELLKTLGCPHDRLHTAGNDAHFTLRAALLLVARGFPDHDHPTIDILRSIAMEPQAHQVRAEARAATREERKIAHLNSRKYQSQFWTDEQKDELRAQRAAKKAQAEVDIWNLS</sequence>
<dbReference type="GO" id="GO:0003676">
    <property type="term" value="F:nucleic acid binding"/>
    <property type="evidence" value="ECO:0007669"/>
    <property type="project" value="InterPro"/>
</dbReference>
<proteinExistence type="predicted"/>
<organism evidence="2">
    <name type="scientific">Bionectria ochroleuca</name>
    <name type="common">Gliocladium roseum</name>
    <dbReference type="NCBI Taxonomy" id="29856"/>
    <lineage>
        <taxon>Eukaryota</taxon>
        <taxon>Fungi</taxon>
        <taxon>Dikarya</taxon>
        <taxon>Ascomycota</taxon>
        <taxon>Pezizomycotina</taxon>
        <taxon>Sordariomycetes</taxon>
        <taxon>Hypocreomycetidae</taxon>
        <taxon>Hypocreales</taxon>
        <taxon>Bionectriaceae</taxon>
        <taxon>Clonostachys</taxon>
    </lineage>
</organism>
<dbReference type="PANTHER" id="PTHR28083">
    <property type="entry name" value="GOOD FOR FULL DBP5 ACTIVITY PROTEIN 2"/>
    <property type="match status" value="1"/>
</dbReference>
<dbReference type="Gene3D" id="3.30.420.10">
    <property type="entry name" value="Ribonuclease H-like superfamily/Ribonuclease H"/>
    <property type="match status" value="1"/>
</dbReference>
<name>A0A0B7K0U2_BIOOC</name>
<dbReference type="AlphaFoldDB" id="A0A0B7K0U2"/>